<organism evidence="7 8">
    <name type="scientific">Brassica cretica</name>
    <name type="common">Mustard</name>
    <dbReference type="NCBI Taxonomy" id="69181"/>
    <lineage>
        <taxon>Eukaryota</taxon>
        <taxon>Viridiplantae</taxon>
        <taxon>Streptophyta</taxon>
        <taxon>Embryophyta</taxon>
        <taxon>Tracheophyta</taxon>
        <taxon>Spermatophyta</taxon>
        <taxon>Magnoliopsida</taxon>
        <taxon>eudicotyledons</taxon>
        <taxon>Gunneridae</taxon>
        <taxon>Pentapetalae</taxon>
        <taxon>rosids</taxon>
        <taxon>malvids</taxon>
        <taxon>Brassicales</taxon>
        <taxon>Brassicaceae</taxon>
        <taxon>Brassiceae</taxon>
        <taxon>Brassica</taxon>
    </lineage>
</organism>
<accession>A0ABQ7EI01</accession>
<keyword evidence="3" id="KW-0812">Transmembrane</keyword>
<dbReference type="Proteomes" id="UP000266723">
    <property type="component" value="Unassembled WGS sequence"/>
</dbReference>
<dbReference type="Pfam" id="PF00939">
    <property type="entry name" value="Na_sulph_symp"/>
    <property type="match status" value="1"/>
</dbReference>
<reference evidence="7 8" key="1">
    <citation type="journal article" date="2020" name="BMC Genomics">
        <title>Intraspecific diversification of the crop wild relative Brassica cretica Lam. using demographic model selection.</title>
        <authorList>
            <person name="Kioukis A."/>
            <person name="Michalopoulou V.A."/>
            <person name="Briers L."/>
            <person name="Pirintsos S."/>
            <person name="Studholme D.J."/>
            <person name="Pavlidis P."/>
            <person name="Sarris P.F."/>
        </authorList>
    </citation>
    <scope>NUCLEOTIDE SEQUENCE [LARGE SCALE GENOMIC DNA]</scope>
    <source>
        <strain evidence="8">cv. PFS-1207/04</strain>
    </source>
</reference>
<comment type="similarity">
    <text evidence="2">Belongs to the SLC13A/DASS transporter (TC 2.A.47) family. DIT1 subfamily.</text>
</comment>
<evidence type="ECO:0000313" key="8">
    <source>
        <dbReference type="Proteomes" id="UP000266723"/>
    </source>
</evidence>
<evidence type="ECO:0000256" key="6">
    <source>
        <dbReference type="ARBA" id="ARBA00023136"/>
    </source>
</evidence>
<dbReference type="InterPro" id="IPR001898">
    <property type="entry name" value="SLC13A/DASS"/>
</dbReference>
<evidence type="ECO:0000313" key="7">
    <source>
        <dbReference type="EMBL" id="KAF3596516.1"/>
    </source>
</evidence>
<keyword evidence="5" id="KW-1133">Transmembrane helix</keyword>
<comment type="subcellular location">
    <subcellularLocation>
        <location evidence="1">Plastid</location>
        <location evidence="1">Chloroplast inner membrane</location>
        <topology evidence="1">Multi-pass membrane protein</topology>
    </subcellularLocation>
</comment>
<evidence type="ECO:0000256" key="1">
    <source>
        <dbReference type="ARBA" id="ARBA00004478"/>
    </source>
</evidence>
<evidence type="ECO:0000256" key="4">
    <source>
        <dbReference type="ARBA" id="ARBA00022780"/>
    </source>
</evidence>
<keyword evidence="4" id="KW-0934">Plastid</keyword>
<evidence type="ECO:0000256" key="3">
    <source>
        <dbReference type="ARBA" id="ARBA00022692"/>
    </source>
</evidence>
<proteinExistence type="inferred from homology"/>
<evidence type="ECO:0000256" key="5">
    <source>
        <dbReference type="ARBA" id="ARBA00022989"/>
    </source>
</evidence>
<evidence type="ECO:0000256" key="2">
    <source>
        <dbReference type="ARBA" id="ARBA00007349"/>
    </source>
</evidence>
<keyword evidence="8" id="KW-1185">Reference proteome</keyword>
<keyword evidence="6" id="KW-0472">Membrane</keyword>
<comment type="caution">
    <text evidence="7">The sequence shown here is derived from an EMBL/GenBank/DDBJ whole genome shotgun (WGS) entry which is preliminary data.</text>
</comment>
<gene>
    <name evidence="7" type="ORF">DY000_02023621</name>
</gene>
<dbReference type="EMBL" id="QGKV02000299">
    <property type="protein sequence ID" value="KAF3596516.1"/>
    <property type="molecule type" value="Genomic_DNA"/>
</dbReference>
<dbReference type="InterPro" id="IPR030676">
    <property type="entry name" value="CitT-rel"/>
</dbReference>
<sequence length="83" mass="9072">MNYVHQTPQGWQLLSIKSLCLSAGSKPGDSSSRKLGSYLIQSQFQCAGNSSALFLTAAVQNLLFSWFKAASHFCLNVMKSNNL</sequence>
<keyword evidence="4" id="KW-1001">Plastid inner membrane</keyword>
<name>A0ABQ7EI01_BRACR</name>
<dbReference type="PANTHER" id="PTHR42826">
    <property type="entry name" value="DICARBOXYLATE TRANSPORTER 2.1, CHLOROPLASTIC"/>
    <property type="match status" value="1"/>
</dbReference>
<protein>
    <submittedName>
        <fullName evidence="7">Uncharacterized protein</fullName>
    </submittedName>
</protein>